<dbReference type="GO" id="GO:0004896">
    <property type="term" value="F:cytokine receptor activity"/>
    <property type="evidence" value="ECO:0007669"/>
    <property type="project" value="TreeGrafter"/>
</dbReference>
<dbReference type="InterPro" id="IPR036116">
    <property type="entry name" value="FN3_sf"/>
</dbReference>
<dbReference type="InterPro" id="IPR050650">
    <property type="entry name" value="Type-II_Cytokine-TF_Rcpt"/>
</dbReference>
<dbReference type="GO" id="GO:0005886">
    <property type="term" value="C:plasma membrane"/>
    <property type="evidence" value="ECO:0007669"/>
    <property type="project" value="TreeGrafter"/>
</dbReference>
<dbReference type="PANTHER" id="PTHR20859">
    <property type="entry name" value="INTERFERON/INTERLEUKIN RECEPTOR"/>
    <property type="match status" value="1"/>
</dbReference>
<accession>A0A6A4SSA4</accession>
<feature type="region of interest" description="Disordered" evidence="1">
    <location>
        <begin position="393"/>
        <end position="415"/>
    </location>
</feature>
<name>A0A6A4SSA4_SCOMX</name>
<dbReference type="PANTHER" id="PTHR20859:SF87">
    <property type="entry name" value="CYTOKINE RECEPTOR FAMILY MEMBER B13-RELATED"/>
    <property type="match status" value="1"/>
</dbReference>
<feature type="compositionally biased region" description="Polar residues" evidence="1">
    <location>
        <begin position="82"/>
        <end position="101"/>
    </location>
</feature>
<evidence type="ECO:0000313" key="4">
    <source>
        <dbReference type="EMBL" id="KAF0036873.1"/>
    </source>
</evidence>
<proteinExistence type="predicted"/>
<protein>
    <recommendedName>
        <fullName evidence="3">Fibronectin type-III domain-containing protein</fullName>
    </recommendedName>
</protein>
<dbReference type="Gene3D" id="2.60.40.10">
    <property type="entry name" value="Immunoglobulins"/>
    <property type="match status" value="1"/>
</dbReference>
<reference evidence="4 5" key="1">
    <citation type="submission" date="2019-06" db="EMBL/GenBank/DDBJ databases">
        <title>Draft genomes of female and male turbot (Scophthalmus maximus).</title>
        <authorList>
            <person name="Xu H."/>
            <person name="Xu X.-W."/>
            <person name="Shao C."/>
            <person name="Chen S."/>
        </authorList>
    </citation>
    <scope>NUCLEOTIDE SEQUENCE [LARGE SCALE GENOMIC DNA]</scope>
    <source>
        <strain evidence="4">Ysfricsl-2016a</strain>
        <tissue evidence="4">Blood</tissue>
    </source>
</reference>
<dbReference type="AlphaFoldDB" id="A0A6A4SSA4"/>
<keyword evidence="2" id="KW-0812">Transmembrane</keyword>
<dbReference type="Pfam" id="PF01108">
    <property type="entry name" value="Tissue_fac"/>
    <property type="match status" value="1"/>
</dbReference>
<dbReference type="InterPro" id="IPR013783">
    <property type="entry name" value="Ig-like_fold"/>
</dbReference>
<sequence>MWTSSRRFYSSCFTRLSSLLLYVGVRPRELSWWRGMCLQNSAPTRSLWESRRAAAQVRRVGSSKESGPRVFVRPPAAMGREGNSSRCDGGENSSRCDGGDNSSRCDGGLMSPAAVPSPTNVHVTCHNLRTTVSWDYDRQQPPTRFTVEVNGSDGTQENETTELEFDLSPFVWASKERYLGLHYVTVRAVQGGRLRSLPVKSKTFSFSDERQAYTVCALDFPPVNVAAEDSATSVTFQNPFHFYKELKQADKRDDAFFEFNVTVDQVDYKSLCSLTQAICRYDVPFSDGAERCVTLKGWLNPGNRIEYVGFRKTDLICPSAPTGGHVVTLAVLLSVLFLTVSVLTVSICAVKAWRLKPTHPDALDFPGPLLGEHHMKFNNVPREEISPVTVTRVGPEDGMVRGDGPGTDKDSADDSERTLCVVGVDAEQEQGEAMGHYDRPHALREEDMGNGDMVDCYCER</sequence>
<comment type="caution">
    <text evidence="4">The sequence shown here is derived from an EMBL/GenBank/DDBJ whole genome shotgun (WGS) entry which is preliminary data.</text>
</comment>
<dbReference type="EMBL" id="VEVO01000009">
    <property type="protein sequence ID" value="KAF0036873.1"/>
    <property type="molecule type" value="Genomic_DNA"/>
</dbReference>
<feature type="transmembrane region" description="Helical" evidence="2">
    <location>
        <begin position="326"/>
        <end position="350"/>
    </location>
</feature>
<keyword evidence="2" id="KW-0472">Membrane</keyword>
<gene>
    <name evidence="4" type="ORF">F2P81_009747</name>
</gene>
<keyword evidence="2" id="KW-1133">Transmembrane helix</keyword>
<feature type="compositionally biased region" description="Basic and acidic residues" evidence="1">
    <location>
        <begin position="394"/>
        <end position="415"/>
    </location>
</feature>
<dbReference type="InterPro" id="IPR003961">
    <property type="entry name" value="FN3_dom"/>
</dbReference>
<evidence type="ECO:0000313" key="5">
    <source>
        <dbReference type="Proteomes" id="UP000438429"/>
    </source>
</evidence>
<feature type="region of interest" description="Disordered" evidence="1">
    <location>
        <begin position="59"/>
        <end position="101"/>
    </location>
</feature>
<dbReference type="SUPFAM" id="SSF49265">
    <property type="entry name" value="Fibronectin type III"/>
    <property type="match status" value="1"/>
</dbReference>
<evidence type="ECO:0000256" key="1">
    <source>
        <dbReference type="SAM" id="MobiDB-lite"/>
    </source>
</evidence>
<evidence type="ECO:0000256" key="2">
    <source>
        <dbReference type="SAM" id="Phobius"/>
    </source>
</evidence>
<dbReference type="Proteomes" id="UP000438429">
    <property type="component" value="Unassembled WGS sequence"/>
</dbReference>
<organism evidence="4 5">
    <name type="scientific">Scophthalmus maximus</name>
    <name type="common">Turbot</name>
    <name type="synonym">Psetta maxima</name>
    <dbReference type="NCBI Taxonomy" id="52904"/>
    <lineage>
        <taxon>Eukaryota</taxon>
        <taxon>Metazoa</taxon>
        <taxon>Chordata</taxon>
        <taxon>Craniata</taxon>
        <taxon>Vertebrata</taxon>
        <taxon>Euteleostomi</taxon>
        <taxon>Actinopterygii</taxon>
        <taxon>Neopterygii</taxon>
        <taxon>Teleostei</taxon>
        <taxon>Neoteleostei</taxon>
        <taxon>Acanthomorphata</taxon>
        <taxon>Carangaria</taxon>
        <taxon>Pleuronectiformes</taxon>
        <taxon>Pleuronectoidei</taxon>
        <taxon>Scophthalmidae</taxon>
        <taxon>Scophthalmus</taxon>
    </lineage>
</organism>
<feature type="domain" description="Fibronectin type-III" evidence="3">
    <location>
        <begin position="111"/>
        <end position="179"/>
    </location>
</feature>
<evidence type="ECO:0000259" key="3">
    <source>
        <dbReference type="Pfam" id="PF01108"/>
    </source>
</evidence>